<dbReference type="SUPFAM" id="SSF52096">
    <property type="entry name" value="ClpP/crotonase"/>
    <property type="match status" value="1"/>
</dbReference>
<dbReference type="CDD" id="cd06558">
    <property type="entry name" value="crotonase-like"/>
    <property type="match status" value="1"/>
</dbReference>
<evidence type="ECO:0000256" key="1">
    <source>
        <dbReference type="ARBA" id="ARBA00005254"/>
    </source>
</evidence>
<name>A0ABX8S4P1_9ACTN</name>
<evidence type="ECO:0000256" key="2">
    <source>
        <dbReference type="ARBA" id="ARBA00023098"/>
    </source>
</evidence>
<accession>A0ABX8S4P1</accession>
<sequence length="258" mass="26535">MPEFVTVEVSDAIATIRIDRPPVNALDATAQRELVAAAAEVSHRADVDAVIVTGGDKVFAAGDDIAELAQLRPGDAPAIAAEVQAALGCLTTIQQPTVAAISGYALGGGLELALGCDRRIIGDNVKLGLPEILLGVIPVGGGTQRLAALIGPGAAKDLIYTGRFVGATEASELGLVDQVVPPDEVYAAARRWAVQFVGGPRRALAAAKAAVDAGLLDPASGYRTERELFAALCDTDDMREGVRSFLAAGPGRARFTGR</sequence>
<evidence type="ECO:0000256" key="3">
    <source>
        <dbReference type="ARBA" id="ARBA00023239"/>
    </source>
</evidence>
<dbReference type="Proteomes" id="UP000887023">
    <property type="component" value="Chromosome"/>
</dbReference>
<keyword evidence="2" id="KW-0443">Lipid metabolism</keyword>
<dbReference type="EMBL" id="CP079105">
    <property type="protein sequence ID" value="QXQ12779.1"/>
    <property type="molecule type" value="Genomic_DNA"/>
</dbReference>
<dbReference type="PANTHER" id="PTHR11941:SF169">
    <property type="entry name" value="(7AS)-7A-METHYL-1,5-DIOXO-2,3,5,6,7,7A-HEXAHYDRO-1H-INDENE-CARBOXYL-COA HYDROLASE"/>
    <property type="match status" value="1"/>
</dbReference>
<reference evidence="4" key="1">
    <citation type="submission" date="2021-07" db="EMBL/GenBank/DDBJ databases">
        <title>Candidatus Kaistella beijingensis sp. nov. isolated from a municipal wastewater treatment plant is involved in sludge foaming.</title>
        <authorList>
            <person name="Song Y."/>
            <person name="Liu S.-J."/>
        </authorList>
    </citation>
    <scope>NUCLEOTIDE SEQUENCE</scope>
    <source>
        <strain evidence="4">DSM 43998</strain>
    </source>
</reference>
<comment type="similarity">
    <text evidence="1">Belongs to the enoyl-CoA hydratase/isomerase family.</text>
</comment>
<dbReference type="InterPro" id="IPR029045">
    <property type="entry name" value="ClpP/crotonase-like_dom_sf"/>
</dbReference>
<keyword evidence="5" id="KW-1185">Reference proteome</keyword>
<dbReference type="Gene3D" id="3.90.226.10">
    <property type="entry name" value="2-enoyl-CoA Hydratase, Chain A, domain 1"/>
    <property type="match status" value="1"/>
</dbReference>
<dbReference type="Pfam" id="PF00378">
    <property type="entry name" value="ECH_1"/>
    <property type="match status" value="1"/>
</dbReference>
<keyword evidence="3" id="KW-0456">Lyase</keyword>
<evidence type="ECO:0000313" key="5">
    <source>
        <dbReference type="Proteomes" id="UP000887023"/>
    </source>
</evidence>
<dbReference type="RefSeq" id="WP_066467461.1">
    <property type="nucleotide sequence ID" value="NZ_CBCRUZ010000002.1"/>
</dbReference>
<dbReference type="PANTHER" id="PTHR11941">
    <property type="entry name" value="ENOYL-COA HYDRATASE-RELATED"/>
    <property type="match status" value="1"/>
</dbReference>
<organism evidence="4 5">
    <name type="scientific">Skermania pinensis</name>
    <dbReference type="NCBI Taxonomy" id="39122"/>
    <lineage>
        <taxon>Bacteria</taxon>
        <taxon>Bacillati</taxon>
        <taxon>Actinomycetota</taxon>
        <taxon>Actinomycetes</taxon>
        <taxon>Mycobacteriales</taxon>
        <taxon>Gordoniaceae</taxon>
        <taxon>Skermania</taxon>
    </lineage>
</organism>
<evidence type="ECO:0000313" key="4">
    <source>
        <dbReference type="EMBL" id="QXQ12779.1"/>
    </source>
</evidence>
<protein>
    <submittedName>
        <fullName evidence="4">Enoyl-CoA hydratase/isomerase family protein</fullName>
    </submittedName>
</protein>
<proteinExistence type="inferred from homology"/>
<gene>
    <name evidence="4" type="ORF">KV203_12640</name>
</gene>
<dbReference type="InterPro" id="IPR001753">
    <property type="entry name" value="Enoyl-CoA_hydra/iso"/>
</dbReference>